<evidence type="ECO:0000313" key="2">
    <source>
        <dbReference type="EMBL" id="PPA71290.1"/>
    </source>
</evidence>
<dbReference type="Proteomes" id="UP000239047">
    <property type="component" value="Unassembled WGS sequence"/>
</dbReference>
<reference evidence="2 3" key="1">
    <citation type="submission" date="2018-02" db="EMBL/GenBank/DDBJ databases">
        <title>Jeotgalibacillus proteolyticum sp. nov. a protease producing bacterium isolated from ocean sediments of Laizhou Bay.</title>
        <authorList>
            <person name="Li Y."/>
        </authorList>
    </citation>
    <scope>NUCLEOTIDE SEQUENCE [LARGE SCALE GENOMIC DNA]</scope>
    <source>
        <strain evidence="2 3">22-7</strain>
    </source>
</reference>
<proteinExistence type="predicted"/>
<name>A0A2S5GE46_9BACL</name>
<dbReference type="EMBL" id="PREZ01000002">
    <property type="protein sequence ID" value="PPA71290.1"/>
    <property type="molecule type" value="Genomic_DNA"/>
</dbReference>
<evidence type="ECO:0000313" key="3">
    <source>
        <dbReference type="Proteomes" id="UP000239047"/>
    </source>
</evidence>
<dbReference type="Pfam" id="PF14493">
    <property type="entry name" value="HTH_40"/>
    <property type="match status" value="1"/>
</dbReference>
<accession>A0A2S5GE46</accession>
<dbReference type="PIRSF" id="PIRSF021350">
    <property type="entry name" value="UCP021350"/>
    <property type="match status" value="1"/>
</dbReference>
<gene>
    <name evidence="2" type="ORF">C4B60_04285</name>
</gene>
<organism evidence="2 3">
    <name type="scientific">Jeotgalibacillus proteolyticus</name>
    <dbReference type="NCBI Taxonomy" id="2082395"/>
    <lineage>
        <taxon>Bacteria</taxon>
        <taxon>Bacillati</taxon>
        <taxon>Bacillota</taxon>
        <taxon>Bacilli</taxon>
        <taxon>Bacillales</taxon>
        <taxon>Caryophanaceae</taxon>
        <taxon>Jeotgalibacillus</taxon>
    </lineage>
</organism>
<sequence>MNYLDAILLMCFRIFNGDRSRSAIYHLLTGKKISQTIQDAHLYGISNLFQTMPAMSRSDFDKSCQNIIEQKLILQKEDRHYILTEKGDKSASVFFKNHPFPRCLEGWKYHDRAQIFWKRLSLLVQTLSYTIHGESRFYPVQRDPDIQRWVRSAFQELGPDRKKKTLRLYDELIQLCSDSRFPDNPDFLIQRLTGYEKIGWTAEQLAAHFQIDSAEVHFRFLNILHYVMAEIDNAHKRYPILHSMQQDLLKKQLIFTSSTEKTFQLMASCRSIPKIAKERKLKESTIEDHIIEIALMSPAFAVEEFVPQTLQEKIWKAASNSNNKKMRELKQAVPEASFFQIRLVLVTRGREDGKWKKYYTENSVLHPSEKARKK</sequence>
<dbReference type="AlphaFoldDB" id="A0A2S5GE46"/>
<keyword evidence="3" id="KW-1185">Reference proteome</keyword>
<dbReference type="OrthoDB" id="2354672at2"/>
<evidence type="ECO:0000259" key="1">
    <source>
        <dbReference type="Pfam" id="PF14493"/>
    </source>
</evidence>
<feature type="domain" description="Helicase Helix-turn-helix" evidence="1">
    <location>
        <begin position="258"/>
        <end position="345"/>
    </location>
</feature>
<comment type="caution">
    <text evidence="2">The sequence shown here is derived from an EMBL/GenBank/DDBJ whole genome shotgun (WGS) entry which is preliminary data.</text>
</comment>
<dbReference type="RefSeq" id="WP_104056781.1">
    <property type="nucleotide sequence ID" value="NZ_PREZ01000002.1"/>
</dbReference>
<dbReference type="InterPro" id="IPR029491">
    <property type="entry name" value="Helicase_HTH"/>
</dbReference>
<dbReference type="InterPro" id="IPR008308">
    <property type="entry name" value="YpbB-like"/>
</dbReference>
<protein>
    <recommendedName>
        <fullName evidence="1">Helicase Helix-turn-helix domain-containing protein</fullName>
    </recommendedName>
</protein>